<evidence type="ECO:0000313" key="2">
    <source>
        <dbReference type="EMBL" id="ADQ45272.1"/>
    </source>
</evidence>
<feature type="transmembrane region" description="Helical" evidence="1">
    <location>
        <begin position="57"/>
        <end position="73"/>
    </location>
</feature>
<dbReference type="KEGG" id="ckn:Calkro_0369"/>
<dbReference type="Proteomes" id="UP000006835">
    <property type="component" value="Chromosome"/>
</dbReference>
<name>E4SDY5_CALK2</name>
<organism evidence="2 3">
    <name type="scientific">Caldicellulosiruptor kronotskyensis (strain DSM 18902 / VKM B-2412 / 2002)</name>
    <dbReference type="NCBI Taxonomy" id="632348"/>
    <lineage>
        <taxon>Bacteria</taxon>
        <taxon>Bacillati</taxon>
        <taxon>Bacillota</taxon>
        <taxon>Bacillota incertae sedis</taxon>
        <taxon>Caldicellulosiruptorales</taxon>
        <taxon>Caldicellulosiruptoraceae</taxon>
        <taxon>Caldicellulosiruptor</taxon>
    </lineage>
</organism>
<keyword evidence="3" id="KW-1185">Reference proteome</keyword>
<sequence>MTLVVYISIKDKGIKYYTDLMAKLMLLQVIPINVTYILYKDKYIFLGDLYKGTLEDARTTGIFFIASMLYYFFNKDITIFRKIIYVGVLFF</sequence>
<keyword evidence="1" id="KW-1133">Transmembrane helix</keyword>
<reference key="1">
    <citation type="submission" date="2010-11" db="EMBL/GenBank/DDBJ databases">
        <title>Complete sequence of Caldicellulosiruptor kronotskyensis 2002.</title>
        <authorList>
            <consortium name="US DOE Joint Genome Institute"/>
            <person name="Lucas S."/>
            <person name="Copeland A."/>
            <person name="Lapidus A."/>
            <person name="Cheng J.-F."/>
            <person name="Bruce D."/>
            <person name="Goodwin L."/>
            <person name="Pitluck S."/>
            <person name="Davenport K."/>
            <person name="Detter J.C."/>
            <person name="Han C."/>
            <person name="Tapia R."/>
            <person name="Land M."/>
            <person name="Hauser L."/>
            <person name="Jeffries C."/>
            <person name="Kyrpides N."/>
            <person name="Ivanova N."/>
            <person name="Mikhailova N."/>
            <person name="Blumer-Schuette S.E."/>
            <person name="Kelly R.M."/>
            <person name="Woyke T."/>
        </authorList>
    </citation>
    <scope>NUCLEOTIDE SEQUENCE</scope>
    <source>
        <strain>2002</strain>
    </source>
</reference>
<protein>
    <submittedName>
        <fullName evidence="2">Uncharacterized protein</fullName>
    </submittedName>
</protein>
<dbReference type="EMBL" id="CP002330">
    <property type="protein sequence ID" value="ADQ45272.1"/>
    <property type="molecule type" value="Genomic_DNA"/>
</dbReference>
<dbReference type="HOGENOM" id="CLU_2421403_0_0_9"/>
<accession>E4SDY5</accession>
<feature type="transmembrane region" description="Helical" evidence="1">
    <location>
        <begin position="20"/>
        <end position="37"/>
    </location>
</feature>
<evidence type="ECO:0000256" key="1">
    <source>
        <dbReference type="SAM" id="Phobius"/>
    </source>
</evidence>
<keyword evidence="1" id="KW-0812">Transmembrane</keyword>
<proteinExistence type="predicted"/>
<dbReference type="AlphaFoldDB" id="E4SDY5"/>
<evidence type="ECO:0000313" key="3">
    <source>
        <dbReference type="Proteomes" id="UP000006835"/>
    </source>
</evidence>
<reference evidence="2 3" key="2">
    <citation type="journal article" date="2011" name="J. Bacteriol.">
        <title>Complete genome sequences for the anaerobic, extremely thermophilic plant biomass-degrading bacteria Caldicellulosiruptor hydrothermalis, Caldicellulosiruptor kristjanssonii, Caldicellulosiruptor kronotskyensis, Caldicellulosiruptor owensenis, and Caldicellulosiruptor lactoaceticus.</title>
        <authorList>
            <person name="Blumer-Schuette S.E."/>
            <person name="Ozdemir I."/>
            <person name="Mistry D."/>
            <person name="Lucas S."/>
            <person name="Lapidus A."/>
            <person name="Cheng J.F."/>
            <person name="Goodwin L.A."/>
            <person name="Pitluck S."/>
            <person name="Land M.L."/>
            <person name="Hauser L.J."/>
            <person name="Woyke T."/>
            <person name="Mikhailova N."/>
            <person name="Pati A."/>
            <person name="Kyrpides N.C."/>
            <person name="Ivanova N."/>
            <person name="Detter J.C."/>
            <person name="Walston-Davenport K."/>
            <person name="Han S."/>
            <person name="Adams M.W."/>
            <person name="Kelly R.M."/>
        </authorList>
    </citation>
    <scope>NUCLEOTIDE SEQUENCE [LARGE SCALE GENOMIC DNA]</scope>
    <source>
        <strain evidence="3">DSM 18902 / VKM B-2412 / 2002</strain>
    </source>
</reference>
<gene>
    <name evidence="2" type="ordered locus">Calkro_0369</name>
</gene>
<keyword evidence="1" id="KW-0472">Membrane</keyword>
<dbReference type="RefSeq" id="WP_013429429.1">
    <property type="nucleotide sequence ID" value="NC_014720.1"/>
</dbReference>